<evidence type="ECO:0000256" key="10">
    <source>
        <dbReference type="ARBA" id="ARBA00023235"/>
    </source>
</evidence>
<dbReference type="PANTHER" id="PTHR30580:SF0">
    <property type="entry name" value="PRIMOSOMAL PROTEIN N"/>
    <property type="match status" value="1"/>
</dbReference>
<sequence length="767" mass="85916">MSCFCKDDTMLIQVALPVPLYRLFDYRVIGVLPKVGVRVKVPFSHQELIGIVVGHVHPNDSDVPQNKLKSLIDVIDDEPIFDEYFFKLARWLSSYYHHPFGDTMAVMLPTLIKAGVDVSDDIRRYRVPAHVDDDFVKNVLSKTAKKQHANFAIIRDNPNATKYTLHMLGVTEKNLALFAQKGLIECHTTPNTPPPQVQMAQEPLTLNDEQRSALMQISQSIHDGCYRGILLNGITGSGKTEVYLHAMEQVLAQGRQVLIMVPEIGLTPQNRTRFLARFRANVVVLHSALNDKERLLGWQACRQGQAQIIIATRSALFYPFANLGLIIVDEAHDTSFKQQDHLRYHACDVALYVGVLKQIPVVLGTATPSLEQIKLSHDNKLYECKLTKRAGNATPPTFDLVDMRVGTLWQTDMAGESRDTKLSHQTVQAVRDALERGEQVLMFLNRRGYAPILLCGACGWQADCVRCSSHLTLHKNPFKKAHHANEQYLYDYLKCHHCGYQVVTPKICPGCHSPNLVHLGQGTGQLYERLHGIFANPQTVQTPYPIVKIDRDTVRGQRAWDKLYERVSTGEPMILVGTQMLAKGHHFPNVTLVVIVNADGGFLSPDFRSPERTAQMIMQVAGRAGRAGRAGKVLIQTLNPDNPLLLDLIRQGYDKFAHDLLAERCELGLPPYSHAVLIRADGNRLDAAKNAIIGAKNHLPNAHPFAVLAPIDAPMVKKNNRFHVQMLILAKERKALHDVLSWWWQGVLALPSSRGVKMTIDIDPVGW</sequence>
<dbReference type="InterPro" id="IPR005259">
    <property type="entry name" value="PriA"/>
</dbReference>
<accession>A0A1B8PJ11</accession>
<name>A0A1B8PJ11_MORNO</name>
<evidence type="ECO:0000256" key="1">
    <source>
        <dbReference type="ARBA" id="ARBA00022515"/>
    </source>
</evidence>
<comment type="catalytic activity">
    <reaction evidence="12">
        <text>Couples ATP hydrolysis with the unwinding of duplex DNA by translocating in the 3'-5' direction.</text>
        <dbReference type="EC" id="5.6.2.4"/>
    </reaction>
</comment>
<dbReference type="InterPro" id="IPR042115">
    <property type="entry name" value="PriA_3primeBD_sf"/>
</dbReference>
<dbReference type="InterPro" id="IPR041222">
    <property type="entry name" value="PriA_3primeBD"/>
</dbReference>
<feature type="domain" description="Helicase ATP-binding" evidence="13">
    <location>
        <begin position="220"/>
        <end position="386"/>
    </location>
</feature>
<dbReference type="SMART" id="SM00487">
    <property type="entry name" value="DEXDc"/>
    <property type="match status" value="1"/>
</dbReference>
<proteinExistence type="inferred from homology"/>
<keyword evidence="3 12" id="KW-0479">Metal-binding</keyword>
<organism evidence="15 16">
    <name type="scientific">Moraxella nonliquefaciens</name>
    <dbReference type="NCBI Taxonomy" id="478"/>
    <lineage>
        <taxon>Bacteria</taxon>
        <taxon>Pseudomonadati</taxon>
        <taxon>Pseudomonadota</taxon>
        <taxon>Gammaproteobacteria</taxon>
        <taxon>Moraxellales</taxon>
        <taxon>Moraxellaceae</taxon>
        <taxon>Moraxella</taxon>
    </lineage>
</organism>
<evidence type="ECO:0000256" key="5">
    <source>
        <dbReference type="ARBA" id="ARBA00022801"/>
    </source>
</evidence>
<feature type="binding site" evidence="12">
    <location>
        <position position="455"/>
    </location>
    <ligand>
        <name>Zn(2+)</name>
        <dbReference type="ChEBI" id="CHEBI:29105"/>
        <label>1</label>
    </ligand>
</feature>
<dbReference type="AlphaFoldDB" id="A0A1B8PJ11"/>
<feature type="binding site" evidence="12">
    <location>
        <position position="467"/>
    </location>
    <ligand>
        <name>Zn(2+)</name>
        <dbReference type="ChEBI" id="CHEBI:29105"/>
        <label>2</label>
    </ligand>
</feature>
<keyword evidence="6 12" id="KW-0347">Helicase</keyword>
<evidence type="ECO:0000259" key="13">
    <source>
        <dbReference type="PROSITE" id="PS51192"/>
    </source>
</evidence>
<dbReference type="InterPro" id="IPR041236">
    <property type="entry name" value="PriA_C"/>
</dbReference>
<dbReference type="GO" id="GO:0006269">
    <property type="term" value="P:DNA replication, synthesis of primer"/>
    <property type="evidence" value="ECO:0007669"/>
    <property type="project" value="UniProtKB-KW"/>
</dbReference>
<evidence type="ECO:0000256" key="6">
    <source>
        <dbReference type="ARBA" id="ARBA00022806"/>
    </source>
</evidence>
<evidence type="ECO:0000256" key="7">
    <source>
        <dbReference type="ARBA" id="ARBA00022833"/>
    </source>
</evidence>
<dbReference type="CDD" id="cd17929">
    <property type="entry name" value="DEXHc_priA"/>
    <property type="match status" value="1"/>
</dbReference>
<evidence type="ECO:0000256" key="12">
    <source>
        <dbReference type="HAMAP-Rule" id="MF_00983"/>
    </source>
</evidence>
<dbReference type="GO" id="GO:0008270">
    <property type="term" value="F:zinc ion binding"/>
    <property type="evidence" value="ECO:0007669"/>
    <property type="project" value="UniProtKB-UniRule"/>
</dbReference>
<dbReference type="FunFam" id="3.40.50.300:FF:000489">
    <property type="entry name" value="Primosome assembly protein PriA"/>
    <property type="match status" value="1"/>
</dbReference>
<evidence type="ECO:0000256" key="4">
    <source>
        <dbReference type="ARBA" id="ARBA00022741"/>
    </source>
</evidence>
<dbReference type="GO" id="GO:0006302">
    <property type="term" value="P:double-strand break repair"/>
    <property type="evidence" value="ECO:0007669"/>
    <property type="project" value="InterPro"/>
</dbReference>
<feature type="domain" description="Helicase C-terminal" evidence="14">
    <location>
        <begin position="488"/>
        <end position="668"/>
    </location>
</feature>
<dbReference type="EC" id="5.6.2.4" evidence="12"/>
<reference evidence="15 16" key="1">
    <citation type="submission" date="2016-06" db="EMBL/GenBank/DDBJ databases">
        <title>Draft genome of Moraxella nonliquefaciens CCUG 60284.</title>
        <authorList>
            <person name="Salva-Serra F."/>
            <person name="Engstrom-Jakobsson H."/>
            <person name="Thorell K."/>
            <person name="Gonzales-Siles L."/>
            <person name="Karlsson R."/>
            <person name="Boulund F."/>
            <person name="Engstrand L."/>
            <person name="Kristiansson E."/>
            <person name="Moore E."/>
        </authorList>
    </citation>
    <scope>NUCLEOTIDE SEQUENCE [LARGE SCALE GENOMIC DNA]</scope>
    <source>
        <strain evidence="15 16">CCUG 60284</strain>
    </source>
</reference>
<comment type="similarity">
    <text evidence="12">Belongs to the helicase family. PriA subfamily.</text>
</comment>
<evidence type="ECO:0000313" key="16">
    <source>
        <dbReference type="Proteomes" id="UP000092671"/>
    </source>
</evidence>
<evidence type="ECO:0000256" key="2">
    <source>
        <dbReference type="ARBA" id="ARBA00022705"/>
    </source>
</evidence>
<keyword evidence="5 12" id="KW-0378">Hydrolase</keyword>
<protein>
    <recommendedName>
        <fullName evidence="12">Replication restart protein PriA</fullName>
    </recommendedName>
    <alternativeName>
        <fullName evidence="12">ATP-dependent DNA helicase PriA</fullName>
        <ecNumber evidence="12">5.6.2.4</ecNumber>
    </alternativeName>
    <alternativeName>
        <fullName evidence="12">DNA 3'-5' helicase PriA</fullName>
    </alternativeName>
</protein>
<evidence type="ECO:0000259" key="14">
    <source>
        <dbReference type="PROSITE" id="PS51194"/>
    </source>
</evidence>
<dbReference type="SUPFAM" id="SSF52540">
    <property type="entry name" value="P-loop containing nucleoside triphosphate hydrolases"/>
    <property type="match status" value="2"/>
</dbReference>
<evidence type="ECO:0000313" key="15">
    <source>
        <dbReference type="EMBL" id="OBX50297.1"/>
    </source>
</evidence>
<dbReference type="PANTHER" id="PTHR30580">
    <property type="entry name" value="PRIMOSOMAL PROTEIN N"/>
    <property type="match status" value="1"/>
</dbReference>
<feature type="binding site" evidence="12">
    <location>
        <position position="495"/>
    </location>
    <ligand>
        <name>Zn(2+)</name>
        <dbReference type="ChEBI" id="CHEBI:29105"/>
        <label>2</label>
    </ligand>
</feature>
<dbReference type="NCBIfam" id="TIGR00595">
    <property type="entry name" value="priA"/>
    <property type="match status" value="1"/>
</dbReference>
<comment type="cofactor">
    <cofactor evidence="12">
        <name>Zn(2+)</name>
        <dbReference type="ChEBI" id="CHEBI:29105"/>
    </cofactor>
    <text evidence="12">Binds 2 zinc ions per subunit.</text>
</comment>
<dbReference type="Proteomes" id="UP000092671">
    <property type="component" value="Unassembled WGS sequence"/>
</dbReference>
<dbReference type="GO" id="GO:0003677">
    <property type="term" value="F:DNA binding"/>
    <property type="evidence" value="ECO:0007669"/>
    <property type="project" value="UniProtKB-UniRule"/>
</dbReference>
<comment type="function">
    <text evidence="12">Initiates the restart of stalled replication forks, which reloads the replicative helicase on sites other than the origin of replication. Recognizes and binds to abandoned replication forks and remodels them to uncover a helicase loading site. Promotes assembly of the primosome at these replication forks.</text>
</comment>
<keyword evidence="8 12" id="KW-0067">ATP-binding</keyword>
<gene>
    <name evidence="12" type="primary">priA</name>
    <name evidence="15" type="ORF">A9Z60_09500</name>
</gene>
<dbReference type="InterPro" id="IPR001650">
    <property type="entry name" value="Helicase_C-like"/>
</dbReference>
<dbReference type="HAMAP" id="MF_00983">
    <property type="entry name" value="PriA"/>
    <property type="match status" value="1"/>
</dbReference>
<dbReference type="Gene3D" id="3.40.1440.60">
    <property type="entry name" value="PriA, 3(prime) DNA-binding domain"/>
    <property type="match status" value="1"/>
</dbReference>
<feature type="binding site" evidence="12">
    <location>
        <position position="498"/>
    </location>
    <ligand>
        <name>Zn(2+)</name>
        <dbReference type="ChEBI" id="CHEBI:29105"/>
        <label>2</label>
    </ligand>
</feature>
<keyword evidence="1 12" id="KW-0639">Primosome</keyword>
<dbReference type="InterPro" id="IPR011545">
    <property type="entry name" value="DEAD/DEAH_box_helicase_dom"/>
</dbReference>
<dbReference type="GO" id="GO:0006270">
    <property type="term" value="P:DNA replication initiation"/>
    <property type="evidence" value="ECO:0007669"/>
    <property type="project" value="TreeGrafter"/>
</dbReference>
<dbReference type="NCBIfam" id="NF004067">
    <property type="entry name" value="PRK05580.1-4"/>
    <property type="match status" value="1"/>
</dbReference>
<dbReference type="GO" id="GO:0005524">
    <property type="term" value="F:ATP binding"/>
    <property type="evidence" value="ECO:0007669"/>
    <property type="project" value="UniProtKB-UniRule"/>
</dbReference>
<evidence type="ECO:0000256" key="9">
    <source>
        <dbReference type="ARBA" id="ARBA00023125"/>
    </source>
</evidence>
<dbReference type="Pfam" id="PF17764">
    <property type="entry name" value="PriA_3primeBD"/>
    <property type="match status" value="1"/>
</dbReference>
<dbReference type="InterPro" id="IPR014001">
    <property type="entry name" value="Helicase_ATP-bd"/>
</dbReference>
<evidence type="ECO:0000256" key="11">
    <source>
        <dbReference type="ARBA" id="ARBA00048988"/>
    </source>
</evidence>
<keyword evidence="2 12" id="KW-0235">DNA replication</keyword>
<comment type="subunit">
    <text evidence="12">Component of the replication restart primosome.</text>
</comment>
<dbReference type="GO" id="GO:0006310">
    <property type="term" value="P:DNA recombination"/>
    <property type="evidence" value="ECO:0007669"/>
    <property type="project" value="InterPro"/>
</dbReference>
<evidence type="ECO:0000256" key="3">
    <source>
        <dbReference type="ARBA" id="ARBA00022723"/>
    </source>
</evidence>
<keyword evidence="4 12" id="KW-0547">Nucleotide-binding</keyword>
<dbReference type="FunFam" id="3.40.1440.60:FF:000001">
    <property type="entry name" value="Primosomal protein N"/>
    <property type="match status" value="1"/>
</dbReference>
<feature type="binding site" evidence="12">
    <location>
        <position position="511"/>
    </location>
    <ligand>
        <name>Zn(2+)</name>
        <dbReference type="ChEBI" id="CHEBI:29105"/>
        <label>1</label>
    </ligand>
</feature>
<keyword evidence="7 12" id="KW-0862">Zinc</keyword>
<dbReference type="Pfam" id="PF00271">
    <property type="entry name" value="Helicase_C"/>
    <property type="match status" value="1"/>
</dbReference>
<dbReference type="SMART" id="SM00490">
    <property type="entry name" value="HELICc"/>
    <property type="match status" value="1"/>
</dbReference>
<dbReference type="InterPro" id="IPR027417">
    <property type="entry name" value="P-loop_NTPase"/>
</dbReference>
<dbReference type="Pfam" id="PF18074">
    <property type="entry name" value="PriA_C"/>
    <property type="match status" value="1"/>
</dbReference>
<feature type="binding site" evidence="12">
    <location>
        <position position="464"/>
    </location>
    <ligand>
        <name>Zn(2+)</name>
        <dbReference type="ChEBI" id="CHEBI:29105"/>
        <label>2</label>
    </ligand>
</feature>
<dbReference type="PROSITE" id="PS51194">
    <property type="entry name" value="HELICASE_CTER"/>
    <property type="match status" value="1"/>
</dbReference>
<dbReference type="GO" id="GO:1990077">
    <property type="term" value="C:primosome complex"/>
    <property type="evidence" value="ECO:0007669"/>
    <property type="project" value="UniProtKB-UniRule"/>
</dbReference>
<feature type="binding site" evidence="12">
    <location>
        <position position="458"/>
    </location>
    <ligand>
        <name>Zn(2+)</name>
        <dbReference type="ChEBI" id="CHEBI:29105"/>
        <label>1</label>
    </ligand>
</feature>
<comment type="caution">
    <text evidence="15">The sequence shown here is derived from an EMBL/GenBank/DDBJ whole genome shotgun (WGS) entry which is preliminary data.</text>
</comment>
<dbReference type="EMBL" id="LZDN01000019">
    <property type="protein sequence ID" value="OBX50297.1"/>
    <property type="molecule type" value="Genomic_DNA"/>
</dbReference>
<keyword evidence="9 12" id="KW-0238">DNA-binding</keyword>
<dbReference type="GO" id="GO:0043138">
    <property type="term" value="F:3'-5' DNA helicase activity"/>
    <property type="evidence" value="ECO:0007669"/>
    <property type="project" value="UniProtKB-EC"/>
</dbReference>
<comment type="catalytic activity">
    <reaction evidence="11 12">
        <text>ATP + H2O = ADP + phosphate + H(+)</text>
        <dbReference type="Rhea" id="RHEA:13065"/>
        <dbReference type="ChEBI" id="CHEBI:15377"/>
        <dbReference type="ChEBI" id="CHEBI:15378"/>
        <dbReference type="ChEBI" id="CHEBI:30616"/>
        <dbReference type="ChEBI" id="CHEBI:43474"/>
        <dbReference type="ChEBI" id="CHEBI:456216"/>
        <dbReference type="EC" id="5.6.2.4"/>
    </reaction>
</comment>
<feature type="binding site" evidence="12">
    <location>
        <position position="508"/>
    </location>
    <ligand>
        <name>Zn(2+)</name>
        <dbReference type="ChEBI" id="CHEBI:29105"/>
        <label>1</label>
    </ligand>
</feature>
<dbReference type="Gene3D" id="3.40.50.300">
    <property type="entry name" value="P-loop containing nucleotide triphosphate hydrolases"/>
    <property type="match status" value="2"/>
</dbReference>
<keyword evidence="10 12" id="KW-0413">Isomerase</keyword>
<dbReference type="Pfam" id="PF00270">
    <property type="entry name" value="DEAD"/>
    <property type="match status" value="1"/>
</dbReference>
<evidence type="ECO:0000256" key="8">
    <source>
        <dbReference type="ARBA" id="ARBA00022840"/>
    </source>
</evidence>
<dbReference type="GO" id="GO:0016887">
    <property type="term" value="F:ATP hydrolysis activity"/>
    <property type="evidence" value="ECO:0007669"/>
    <property type="project" value="RHEA"/>
</dbReference>
<dbReference type="PROSITE" id="PS51192">
    <property type="entry name" value="HELICASE_ATP_BIND_1"/>
    <property type="match status" value="1"/>
</dbReference>